<dbReference type="PANTHER" id="PTHR31721:SF4">
    <property type="entry name" value="OS06G0710300 PROTEIN"/>
    <property type="match status" value="1"/>
</dbReference>
<protein>
    <submittedName>
        <fullName evidence="2">YqhA family protein</fullName>
    </submittedName>
</protein>
<dbReference type="InterPro" id="IPR005134">
    <property type="entry name" value="UPF0114"/>
</dbReference>
<evidence type="ECO:0000313" key="2">
    <source>
        <dbReference type="EMBL" id="MFB2834649.1"/>
    </source>
</evidence>
<proteinExistence type="predicted"/>
<keyword evidence="1" id="KW-1133">Transmembrane helix</keyword>
<dbReference type="PANTHER" id="PTHR31721">
    <property type="entry name" value="OS06G0710300 PROTEIN"/>
    <property type="match status" value="1"/>
</dbReference>
<dbReference type="Proteomes" id="UP001576780">
    <property type="component" value="Unassembled WGS sequence"/>
</dbReference>
<dbReference type="Pfam" id="PF03350">
    <property type="entry name" value="UPF0114"/>
    <property type="match status" value="1"/>
</dbReference>
<reference evidence="2 3" key="1">
    <citation type="submission" date="2024-09" db="EMBL/GenBank/DDBJ databases">
        <title>Floridaenema gen nov. (Aerosakkonemataceae, Aerosakkonematales ord. nov., Cyanobacteria) from benthic tropical and subtropical fresh waters, with the description of four new species.</title>
        <authorList>
            <person name="Moretto J.A."/>
            <person name="Berthold D.E."/>
            <person name="Lefler F.W."/>
            <person name="Huang I.-S."/>
            <person name="Laughinghouse H. IV."/>
        </authorList>
    </citation>
    <scope>NUCLEOTIDE SEQUENCE [LARGE SCALE GENOMIC DNA]</scope>
    <source>
        <strain evidence="2 3">BLCC-F167</strain>
    </source>
</reference>
<evidence type="ECO:0000256" key="1">
    <source>
        <dbReference type="SAM" id="Phobius"/>
    </source>
</evidence>
<dbReference type="RefSeq" id="WP_413277183.1">
    <property type="nucleotide sequence ID" value="NZ_JBHFNT010000072.1"/>
</dbReference>
<feature type="transmembrane region" description="Helical" evidence="1">
    <location>
        <begin position="50"/>
        <end position="71"/>
    </location>
</feature>
<feature type="transmembrane region" description="Helical" evidence="1">
    <location>
        <begin position="77"/>
        <end position="94"/>
    </location>
</feature>
<keyword evidence="1" id="KW-0472">Membrane</keyword>
<name>A0ABV4WHX5_9CYAN</name>
<comment type="caution">
    <text evidence="2">The sequence shown here is derived from an EMBL/GenBank/DDBJ whole genome shotgun (WGS) entry which is preliminary data.</text>
</comment>
<keyword evidence="1" id="KW-0812">Transmembrane</keyword>
<keyword evidence="3" id="KW-1185">Reference proteome</keyword>
<accession>A0ABV4WHX5</accession>
<dbReference type="EMBL" id="JBHFNT010000072">
    <property type="protein sequence ID" value="MFB2834649.1"/>
    <property type="molecule type" value="Genomic_DNA"/>
</dbReference>
<evidence type="ECO:0000313" key="3">
    <source>
        <dbReference type="Proteomes" id="UP001576780"/>
    </source>
</evidence>
<gene>
    <name evidence="2" type="ORF">ACE1CA_08960</name>
</gene>
<organism evidence="2 3">
    <name type="scientific">Floridaenema evergladense BLCC-F167</name>
    <dbReference type="NCBI Taxonomy" id="3153639"/>
    <lineage>
        <taxon>Bacteria</taxon>
        <taxon>Bacillati</taxon>
        <taxon>Cyanobacteriota</taxon>
        <taxon>Cyanophyceae</taxon>
        <taxon>Oscillatoriophycideae</taxon>
        <taxon>Aerosakkonematales</taxon>
        <taxon>Aerosakkonemataceae</taxon>
        <taxon>Floridanema</taxon>
        <taxon>Floridanema evergladense</taxon>
    </lineage>
</organism>
<sequence length="107" mass="12153">MKPLVYYASKSSQIETFRIGNSYLPIDIRDRYENIRILKITTLEQLKAKLLQVIVIALVVSFFKKAITINIQNSTDMLILAISILIVALSGYLLHLQSHNSSEKTSE</sequence>